<dbReference type="PANTHER" id="PTHR34183">
    <property type="entry name" value="ENDOLYTIC PEPTIDOGLYCAN TRANSGLYCOSYLASE RLPA"/>
    <property type="match status" value="1"/>
</dbReference>
<feature type="region of interest" description="Disordered" evidence="1">
    <location>
        <begin position="63"/>
        <end position="90"/>
    </location>
</feature>
<reference evidence="3 4" key="1">
    <citation type="journal article" date="2019" name="Int. J. Syst. Evol. Microbiol.">
        <title>The Global Catalogue of Microorganisms (GCM) 10K type strain sequencing project: providing services to taxonomists for standard genome sequencing and annotation.</title>
        <authorList>
            <consortium name="The Broad Institute Genomics Platform"/>
            <consortium name="The Broad Institute Genome Sequencing Center for Infectious Disease"/>
            <person name="Wu L."/>
            <person name="Ma J."/>
        </authorList>
    </citation>
    <scope>NUCLEOTIDE SEQUENCE [LARGE SCALE GENOMIC DNA]</scope>
    <source>
        <strain evidence="3 4">JCM 13249</strain>
    </source>
</reference>
<protein>
    <recommendedName>
        <fullName evidence="2">RlpA-like protein double-psi beta-barrel domain-containing protein</fullName>
    </recommendedName>
</protein>
<dbReference type="Pfam" id="PF03330">
    <property type="entry name" value="DPBB_1"/>
    <property type="match status" value="1"/>
</dbReference>
<organism evidence="3 4">
    <name type="scientific">Luedemannella helvata</name>
    <dbReference type="NCBI Taxonomy" id="349315"/>
    <lineage>
        <taxon>Bacteria</taxon>
        <taxon>Bacillati</taxon>
        <taxon>Actinomycetota</taxon>
        <taxon>Actinomycetes</taxon>
        <taxon>Micromonosporales</taxon>
        <taxon>Micromonosporaceae</taxon>
        <taxon>Luedemannella</taxon>
    </lineage>
</organism>
<dbReference type="RefSeq" id="WP_344079170.1">
    <property type="nucleotide sequence ID" value="NZ_BAAALS010000007.1"/>
</dbReference>
<evidence type="ECO:0000313" key="4">
    <source>
        <dbReference type="Proteomes" id="UP001500655"/>
    </source>
</evidence>
<sequence length="178" mass="18662">MSDRYAARHGGRIKPRPRRNRSRRLGRLAATLTIAGVLVGGAGAVLNATASPTATPAAVSTYSLNDLPNLGEDRDAERAGRDADRDAPATDGKVVVAGTCKASAYDAAGTLTAAHRTLPLDTRVRVTNPSTGAWVVVRISDRGPDTDGRCLDLSHDAFSKIAKDSAESIRVKFEVLAG</sequence>
<dbReference type="InterPro" id="IPR036908">
    <property type="entry name" value="RlpA-like_sf"/>
</dbReference>
<name>A0ABN2K5B2_9ACTN</name>
<evidence type="ECO:0000256" key="1">
    <source>
        <dbReference type="SAM" id="MobiDB-lite"/>
    </source>
</evidence>
<gene>
    <name evidence="3" type="ORF">GCM10009681_19900</name>
</gene>
<dbReference type="PANTHER" id="PTHR34183:SF8">
    <property type="entry name" value="ENDOLYTIC PEPTIDOGLYCAN TRANSGLYCOSYLASE RLPA-RELATED"/>
    <property type="match status" value="1"/>
</dbReference>
<comment type="caution">
    <text evidence="3">The sequence shown here is derived from an EMBL/GenBank/DDBJ whole genome shotgun (WGS) entry which is preliminary data.</text>
</comment>
<keyword evidence="4" id="KW-1185">Reference proteome</keyword>
<dbReference type="Proteomes" id="UP001500655">
    <property type="component" value="Unassembled WGS sequence"/>
</dbReference>
<dbReference type="SUPFAM" id="SSF50685">
    <property type="entry name" value="Barwin-like endoglucanases"/>
    <property type="match status" value="1"/>
</dbReference>
<evidence type="ECO:0000313" key="3">
    <source>
        <dbReference type="EMBL" id="GAA1748669.1"/>
    </source>
</evidence>
<proteinExistence type="predicted"/>
<feature type="domain" description="RlpA-like protein double-psi beta-barrel" evidence="2">
    <location>
        <begin position="110"/>
        <end position="173"/>
    </location>
</feature>
<evidence type="ECO:0000259" key="2">
    <source>
        <dbReference type="Pfam" id="PF03330"/>
    </source>
</evidence>
<feature type="compositionally biased region" description="Basic residues" evidence="1">
    <location>
        <begin position="7"/>
        <end position="22"/>
    </location>
</feature>
<dbReference type="Gene3D" id="2.40.40.10">
    <property type="entry name" value="RlpA-like domain"/>
    <property type="match status" value="1"/>
</dbReference>
<accession>A0ABN2K5B2</accession>
<dbReference type="CDD" id="cd22268">
    <property type="entry name" value="DPBB_RlpA-like"/>
    <property type="match status" value="1"/>
</dbReference>
<dbReference type="InterPro" id="IPR009009">
    <property type="entry name" value="RlpA-like_DPBB"/>
</dbReference>
<dbReference type="EMBL" id="BAAALS010000007">
    <property type="protein sequence ID" value="GAA1748669.1"/>
    <property type="molecule type" value="Genomic_DNA"/>
</dbReference>
<feature type="region of interest" description="Disordered" evidence="1">
    <location>
        <begin position="1"/>
        <end position="22"/>
    </location>
</feature>
<feature type="compositionally biased region" description="Basic and acidic residues" evidence="1">
    <location>
        <begin position="71"/>
        <end position="88"/>
    </location>
</feature>